<comment type="similarity">
    <text evidence="2">Belongs to the autoinducer-2 exporter (AI-2E) (TC 2.A.86) family.</text>
</comment>
<evidence type="ECO:0000313" key="10">
    <source>
        <dbReference type="EMBL" id="SDR93692.1"/>
    </source>
</evidence>
<feature type="compositionally biased region" description="Low complexity" evidence="8">
    <location>
        <begin position="417"/>
        <end position="449"/>
    </location>
</feature>
<evidence type="ECO:0000256" key="1">
    <source>
        <dbReference type="ARBA" id="ARBA00004651"/>
    </source>
</evidence>
<evidence type="ECO:0000256" key="7">
    <source>
        <dbReference type="ARBA" id="ARBA00023136"/>
    </source>
</evidence>
<feature type="transmembrane region" description="Helical" evidence="9">
    <location>
        <begin position="260"/>
        <end position="284"/>
    </location>
</feature>
<dbReference type="Proteomes" id="UP000199092">
    <property type="component" value="Chromosome I"/>
</dbReference>
<evidence type="ECO:0000256" key="2">
    <source>
        <dbReference type="ARBA" id="ARBA00009773"/>
    </source>
</evidence>
<protein>
    <submittedName>
        <fullName evidence="10">Predicted PurR-regulated permease PerM</fullName>
    </submittedName>
</protein>
<dbReference type="PANTHER" id="PTHR21716">
    <property type="entry name" value="TRANSMEMBRANE PROTEIN"/>
    <property type="match status" value="1"/>
</dbReference>
<evidence type="ECO:0000256" key="4">
    <source>
        <dbReference type="ARBA" id="ARBA00022475"/>
    </source>
</evidence>
<feature type="region of interest" description="Disordered" evidence="8">
    <location>
        <begin position="403"/>
        <end position="470"/>
    </location>
</feature>
<dbReference type="STRING" id="546871.SAMN04488543_0783"/>
<feature type="compositionally biased region" description="Basic and acidic residues" evidence="8">
    <location>
        <begin position="403"/>
        <end position="416"/>
    </location>
</feature>
<comment type="subcellular location">
    <subcellularLocation>
        <location evidence="1">Cell membrane</location>
        <topology evidence="1">Multi-pass membrane protein</topology>
    </subcellularLocation>
</comment>
<keyword evidence="4" id="KW-1003">Cell membrane</keyword>
<sequence length="470" mass="48733">MGLSSRIRTGVGGWREALARQQDAQRRDDAVVPVIAAPTELVVSSPTEDIDRAVPPGLRLAAAWAWRVILVAVMLYGLSRVLGYLSEVVIPVAVAILLAAMLSPVAARLRRWGLHRGPATAVTVLGGIALILGALTLIGTQIGSQAGELSDNVVTGFDNLLTTLENSNLPLSSGFFDTSQWGDRIQTFLADSQSTIATYAAEIGAQVGHFLAGLAIALFSLFYFLYDGRGIFTFLLSFFPRESRARVDHAASNGWRALSGYVRATILVALSDAVGVLVAALIIGVPVAPALAALVFIGAFVPLVGAFVSGFVAVLVALVALGWVQALFMLGAIILVMQLEGHILQPFLLGRAVKLHPLAVLLAIAVGIIVGGIVGALLAVPLLAFVKSFIQYLHGHPIPVTDEGRRRLGPRRERPGADAPAVGAAVPGDPAAAPTAVDEEAAPAAGAAPEPEPALTPPAGAGTDGDRSGS</sequence>
<dbReference type="AlphaFoldDB" id="A0A1H1N405"/>
<dbReference type="EMBL" id="LT629749">
    <property type="protein sequence ID" value="SDR93692.1"/>
    <property type="molecule type" value="Genomic_DNA"/>
</dbReference>
<keyword evidence="5 9" id="KW-0812">Transmembrane</keyword>
<dbReference type="PANTHER" id="PTHR21716:SF53">
    <property type="entry name" value="PERMEASE PERM-RELATED"/>
    <property type="match status" value="1"/>
</dbReference>
<keyword evidence="7 9" id="KW-0472">Membrane</keyword>
<evidence type="ECO:0000256" key="5">
    <source>
        <dbReference type="ARBA" id="ARBA00022692"/>
    </source>
</evidence>
<feature type="transmembrane region" description="Helical" evidence="9">
    <location>
        <begin position="359"/>
        <end position="386"/>
    </location>
</feature>
<keyword evidence="3" id="KW-0813">Transport</keyword>
<feature type="transmembrane region" description="Helical" evidence="9">
    <location>
        <begin position="210"/>
        <end position="239"/>
    </location>
</feature>
<keyword evidence="6 9" id="KW-1133">Transmembrane helix</keyword>
<evidence type="ECO:0000256" key="9">
    <source>
        <dbReference type="SAM" id="Phobius"/>
    </source>
</evidence>
<evidence type="ECO:0000256" key="8">
    <source>
        <dbReference type="SAM" id="MobiDB-lite"/>
    </source>
</evidence>
<feature type="transmembrane region" description="Helical" evidence="9">
    <location>
        <begin position="64"/>
        <end position="82"/>
    </location>
</feature>
<dbReference type="Pfam" id="PF01594">
    <property type="entry name" value="AI-2E_transport"/>
    <property type="match status" value="1"/>
</dbReference>
<proteinExistence type="inferred from homology"/>
<accession>A0A1H1N405</accession>
<dbReference type="GO" id="GO:0055085">
    <property type="term" value="P:transmembrane transport"/>
    <property type="evidence" value="ECO:0007669"/>
    <property type="project" value="TreeGrafter"/>
</dbReference>
<evidence type="ECO:0000256" key="3">
    <source>
        <dbReference type="ARBA" id="ARBA00022448"/>
    </source>
</evidence>
<keyword evidence="11" id="KW-1185">Reference proteome</keyword>
<reference evidence="10 11" key="1">
    <citation type="submission" date="2016-10" db="EMBL/GenBank/DDBJ databases">
        <authorList>
            <person name="de Groot N.N."/>
        </authorList>
    </citation>
    <scope>NUCLEOTIDE SEQUENCE [LARGE SCALE GENOMIC DNA]</scope>
    <source>
        <strain evidence="10 11">DSM 21741</strain>
    </source>
</reference>
<gene>
    <name evidence="10" type="ORF">SAMN04488543_0783</name>
</gene>
<evidence type="ECO:0000256" key="6">
    <source>
        <dbReference type="ARBA" id="ARBA00022989"/>
    </source>
</evidence>
<dbReference type="InterPro" id="IPR002549">
    <property type="entry name" value="AI-2E-like"/>
</dbReference>
<feature type="transmembrane region" description="Helical" evidence="9">
    <location>
        <begin position="119"/>
        <end position="142"/>
    </location>
</feature>
<feature type="transmembrane region" description="Helical" evidence="9">
    <location>
        <begin position="290"/>
        <end position="308"/>
    </location>
</feature>
<organism evidence="10 11">
    <name type="scientific">Friedmanniella luteola</name>
    <dbReference type="NCBI Taxonomy" id="546871"/>
    <lineage>
        <taxon>Bacteria</taxon>
        <taxon>Bacillati</taxon>
        <taxon>Actinomycetota</taxon>
        <taxon>Actinomycetes</taxon>
        <taxon>Propionibacteriales</taxon>
        <taxon>Nocardioidaceae</taxon>
        <taxon>Friedmanniella</taxon>
    </lineage>
</organism>
<feature type="transmembrane region" description="Helical" evidence="9">
    <location>
        <begin position="315"/>
        <end position="339"/>
    </location>
</feature>
<name>A0A1H1N405_9ACTN</name>
<dbReference type="GO" id="GO:0005886">
    <property type="term" value="C:plasma membrane"/>
    <property type="evidence" value="ECO:0007669"/>
    <property type="project" value="UniProtKB-SubCell"/>
</dbReference>
<feature type="transmembrane region" description="Helical" evidence="9">
    <location>
        <begin position="88"/>
        <end position="107"/>
    </location>
</feature>
<evidence type="ECO:0000313" key="11">
    <source>
        <dbReference type="Proteomes" id="UP000199092"/>
    </source>
</evidence>